<evidence type="ECO:0000256" key="7">
    <source>
        <dbReference type="SAM" id="Phobius"/>
    </source>
</evidence>
<evidence type="ECO:0000256" key="3">
    <source>
        <dbReference type="ARBA" id="ARBA00022692"/>
    </source>
</evidence>
<feature type="region of interest" description="Disordered" evidence="6">
    <location>
        <begin position="242"/>
        <end position="323"/>
    </location>
</feature>
<feature type="compositionally biased region" description="Pro residues" evidence="6">
    <location>
        <begin position="250"/>
        <end position="259"/>
    </location>
</feature>
<evidence type="ECO:0008006" key="9">
    <source>
        <dbReference type="Google" id="ProtNLM"/>
    </source>
</evidence>
<evidence type="ECO:0000256" key="5">
    <source>
        <dbReference type="ARBA" id="ARBA00023136"/>
    </source>
</evidence>
<feature type="compositionally biased region" description="Basic residues" evidence="6">
    <location>
        <begin position="276"/>
        <end position="294"/>
    </location>
</feature>
<evidence type="ECO:0000256" key="2">
    <source>
        <dbReference type="ARBA" id="ARBA00022475"/>
    </source>
</evidence>
<feature type="compositionally biased region" description="Low complexity" evidence="6">
    <location>
        <begin position="260"/>
        <end position="269"/>
    </location>
</feature>
<dbReference type="AlphaFoldDB" id="A0A6V2VYF5"/>
<dbReference type="GO" id="GO:0005886">
    <property type="term" value="C:plasma membrane"/>
    <property type="evidence" value="ECO:0007669"/>
    <property type="project" value="UniProtKB-SubCell"/>
</dbReference>
<feature type="transmembrane region" description="Helical" evidence="7">
    <location>
        <begin position="125"/>
        <end position="147"/>
    </location>
</feature>
<dbReference type="EMBL" id="HBIR01049533">
    <property type="protein sequence ID" value="CAE0584654.1"/>
    <property type="molecule type" value="Transcribed_RNA"/>
</dbReference>
<feature type="compositionally biased region" description="Basic residues" evidence="6">
    <location>
        <begin position="313"/>
        <end position="323"/>
    </location>
</feature>
<keyword evidence="4 7" id="KW-1133">Transmembrane helix</keyword>
<sequence length="447" mass="46882">MRLPAPALAPAWHAANVLARSGSVASSEVRLDDADSALDLQTLSFLVGAAALWGTYPTCVKLLYSAGPPLDPSIVVLLRFIIMAAVSCSALFATTPRFTLLRRYVTAAEAASMAWSEQLERRVPASVYVAALELGILGGLGTFLQTLSLSQIPALTAAVLYSTVNVITPALAALAGANAQEREVSARTWAGCALGLIASCWALVPDVGLLPQSLPASVGGGEGTMLAASFCYAASKVPRETAVPPRLSRPSPPLPPEHSLPPLRGAAQLAPPPPPARRHRRRPPRRPGRLRRSLPRLGRQDASRARAAARAGGRPRRACRRCPRRAGHLGERLHAAAARPPPRLLPPLRRGSDLVPVQRAAKGVGAKGAALVCDDARLWRRLGVPHFGRGAHLPRVHGRGARRGSHRPLHPAASRPQSGGGGGGGSRRGGGAGGRGPSREIVTSFLR</sequence>
<comment type="subcellular location">
    <subcellularLocation>
        <location evidence="1">Cell membrane</location>
        <topology evidence="1">Multi-pass membrane protein</topology>
    </subcellularLocation>
</comment>
<name>A0A6V2VYF5_EMIHU</name>
<keyword evidence="2" id="KW-1003">Cell membrane</keyword>
<evidence type="ECO:0000256" key="1">
    <source>
        <dbReference type="ARBA" id="ARBA00004651"/>
    </source>
</evidence>
<protein>
    <recommendedName>
        <fullName evidence="9">EamA domain-containing protein</fullName>
    </recommendedName>
</protein>
<keyword evidence="3 7" id="KW-0812">Transmembrane</keyword>
<feature type="compositionally biased region" description="Gly residues" evidence="6">
    <location>
        <begin position="418"/>
        <end position="436"/>
    </location>
</feature>
<evidence type="ECO:0000313" key="8">
    <source>
        <dbReference type="EMBL" id="CAE0584654.1"/>
    </source>
</evidence>
<dbReference type="PANTHER" id="PTHR42920">
    <property type="entry name" value="OS03G0707200 PROTEIN-RELATED"/>
    <property type="match status" value="1"/>
</dbReference>
<feature type="transmembrane region" description="Helical" evidence="7">
    <location>
        <begin position="76"/>
        <end position="94"/>
    </location>
</feature>
<keyword evidence="5 7" id="KW-0472">Membrane</keyword>
<gene>
    <name evidence="8" type="ORF">EHUX00137_LOCUS38661</name>
</gene>
<feature type="transmembrane region" description="Helical" evidence="7">
    <location>
        <begin position="186"/>
        <end position="204"/>
    </location>
</feature>
<proteinExistence type="predicted"/>
<accession>A0A6V2VYF5</accession>
<reference evidence="8" key="1">
    <citation type="submission" date="2021-01" db="EMBL/GenBank/DDBJ databases">
        <authorList>
            <person name="Corre E."/>
            <person name="Pelletier E."/>
            <person name="Niang G."/>
            <person name="Scheremetjew M."/>
            <person name="Finn R."/>
            <person name="Kale V."/>
            <person name="Holt S."/>
            <person name="Cochrane G."/>
            <person name="Meng A."/>
            <person name="Brown T."/>
            <person name="Cohen L."/>
        </authorList>
    </citation>
    <scope>NUCLEOTIDE SEQUENCE</scope>
    <source>
        <strain evidence="8">379</strain>
    </source>
</reference>
<dbReference type="PANTHER" id="PTHR42920:SF5">
    <property type="entry name" value="EAMA DOMAIN-CONTAINING PROTEIN"/>
    <property type="match status" value="1"/>
</dbReference>
<feature type="transmembrane region" description="Helical" evidence="7">
    <location>
        <begin position="154"/>
        <end position="174"/>
    </location>
</feature>
<feature type="transmembrane region" description="Helical" evidence="7">
    <location>
        <begin position="43"/>
        <end position="64"/>
    </location>
</feature>
<dbReference type="InterPro" id="IPR051258">
    <property type="entry name" value="Diverse_Substrate_Transporter"/>
</dbReference>
<evidence type="ECO:0000256" key="4">
    <source>
        <dbReference type="ARBA" id="ARBA00022989"/>
    </source>
</evidence>
<organism evidence="8">
    <name type="scientific">Emiliania huxleyi</name>
    <name type="common">Coccolithophore</name>
    <name type="synonym">Pontosphaera huxleyi</name>
    <dbReference type="NCBI Taxonomy" id="2903"/>
    <lineage>
        <taxon>Eukaryota</taxon>
        <taxon>Haptista</taxon>
        <taxon>Haptophyta</taxon>
        <taxon>Prymnesiophyceae</taxon>
        <taxon>Isochrysidales</taxon>
        <taxon>Noelaerhabdaceae</taxon>
        <taxon>Emiliania</taxon>
    </lineage>
</organism>
<evidence type="ECO:0000256" key="6">
    <source>
        <dbReference type="SAM" id="MobiDB-lite"/>
    </source>
</evidence>
<feature type="compositionally biased region" description="Basic residues" evidence="6">
    <location>
        <begin position="392"/>
        <end position="409"/>
    </location>
</feature>
<feature type="region of interest" description="Disordered" evidence="6">
    <location>
        <begin position="391"/>
        <end position="447"/>
    </location>
</feature>